<evidence type="ECO:0000256" key="2">
    <source>
        <dbReference type="ARBA" id="ARBA00022679"/>
    </source>
</evidence>
<dbReference type="EMBL" id="DYZA01000190">
    <property type="protein sequence ID" value="HJD97862.1"/>
    <property type="molecule type" value="Genomic_DNA"/>
</dbReference>
<evidence type="ECO:0000313" key="4">
    <source>
        <dbReference type="Proteomes" id="UP000698963"/>
    </source>
</evidence>
<sequence length="186" mass="20554">MRIIAGACRGRTLHTVTGPGYRPAMGKVRESLFSMLESRGVVWGEMRVLDVFAGSGSLGFEALSRGALFADFIEKDRKAAACLRKNAASLGLEARCAVHEEDALRVTARRPSEPCRLIFIDPPYGADLFKPALRNIMRQGWLADEGFLVAEVEKGLPLRADAQYDLTLEAERLYGNTRILVWVKNA</sequence>
<evidence type="ECO:0000256" key="1">
    <source>
        <dbReference type="ARBA" id="ARBA00022603"/>
    </source>
</evidence>
<comment type="caution">
    <text evidence="3">The sequence shown here is derived from an EMBL/GenBank/DDBJ whole genome shotgun (WGS) entry which is preliminary data.</text>
</comment>
<keyword evidence="1 3" id="KW-0489">Methyltransferase</keyword>
<dbReference type="InterPro" id="IPR004398">
    <property type="entry name" value="RNA_MeTrfase_RsmD"/>
</dbReference>
<dbReference type="GO" id="GO:0052913">
    <property type="term" value="F:16S rRNA (guanine(966)-N(2))-methyltransferase activity"/>
    <property type="evidence" value="ECO:0007669"/>
    <property type="project" value="UniProtKB-EC"/>
</dbReference>
<keyword evidence="2 3" id="KW-0808">Transferase</keyword>
<dbReference type="RefSeq" id="WP_304122938.1">
    <property type="nucleotide sequence ID" value="NZ_DYZA01000190.1"/>
</dbReference>
<gene>
    <name evidence="3" type="primary">rsmD</name>
    <name evidence="3" type="ORF">K8W16_09485</name>
</gene>
<dbReference type="PIRSF" id="PIRSF004553">
    <property type="entry name" value="CHP00095"/>
    <property type="match status" value="1"/>
</dbReference>
<accession>A0A921DT96</accession>
<dbReference type="EC" id="2.1.1.171" evidence="3"/>
<protein>
    <submittedName>
        <fullName evidence="3">16S rRNA (Guanine(966)-N(2))-methyltransferase RsmD</fullName>
        <ecNumber evidence="3">2.1.1.171</ecNumber>
    </submittedName>
</protein>
<reference evidence="3" key="2">
    <citation type="submission" date="2021-09" db="EMBL/GenBank/DDBJ databases">
        <authorList>
            <person name="Gilroy R."/>
        </authorList>
    </citation>
    <scope>NUCLEOTIDE SEQUENCE</scope>
    <source>
        <strain evidence="3">ChiGjej2B2-19336</strain>
    </source>
</reference>
<reference evidence="3" key="1">
    <citation type="journal article" date="2021" name="PeerJ">
        <title>Extensive microbial diversity within the chicken gut microbiome revealed by metagenomics and culture.</title>
        <authorList>
            <person name="Gilroy R."/>
            <person name="Ravi A."/>
            <person name="Getino M."/>
            <person name="Pursley I."/>
            <person name="Horton D.L."/>
            <person name="Alikhan N.F."/>
            <person name="Baker D."/>
            <person name="Gharbi K."/>
            <person name="Hall N."/>
            <person name="Watson M."/>
            <person name="Adriaenssens E.M."/>
            <person name="Foster-Nyarko E."/>
            <person name="Jarju S."/>
            <person name="Secka A."/>
            <person name="Antonio M."/>
            <person name="Oren A."/>
            <person name="Chaudhuri R.R."/>
            <person name="La Ragione R."/>
            <person name="Hildebrand F."/>
            <person name="Pallen M.J."/>
        </authorList>
    </citation>
    <scope>NUCLEOTIDE SEQUENCE</scope>
    <source>
        <strain evidence="3">ChiGjej2B2-19336</strain>
    </source>
</reference>
<organism evidence="3 4">
    <name type="scientific">Mailhella massiliensis</name>
    <dbReference type="NCBI Taxonomy" id="1903261"/>
    <lineage>
        <taxon>Bacteria</taxon>
        <taxon>Pseudomonadati</taxon>
        <taxon>Thermodesulfobacteriota</taxon>
        <taxon>Desulfovibrionia</taxon>
        <taxon>Desulfovibrionales</taxon>
        <taxon>Desulfovibrionaceae</taxon>
        <taxon>Mailhella</taxon>
    </lineage>
</organism>
<dbReference type="PANTHER" id="PTHR43542:SF1">
    <property type="entry name" value="METHYLTRANSFERASE"/>
    <property type="match status" value="1"/>
</dbReference>
<dbReference type="NCBIfam" id="TIGR00095">
    <property type="entry name" value="16S rRNA (guanine(966)-N(2))-methyltransferase RsmD"/>
    <property type="match status" value="1"/>
</dbReference>
<dbReference type="InterPro" id="IPR029063">
    <property type="entry name" value="SAM-dependent_MTases_sf"/>
</dbReference>
<dbReference type="AlphaFoldDB" id="A0A921DT96"/>
<dbReference type="PANTHER" id="PTHR43542">
    <property type="entry name" value="METHYLTRANSFERASE"/>
    <property type="match status" value="1"/>
</dbReference>
<proteinExistence type="predicted"/>
<name>A0A921DT96_9BACT</name>
<dbReference type="Pfam" id="PF03602">
    <property type="entry name" value="Cons_hypoth95"/>
    <property type="match status" value="1"/>
</dbReference>
<dbReference type="Proteomes" id="UP000698963">
    <property type="component" value="Unassembled WGS sequence"/>
</dbReference>
<dbReference type="Gene3D" id="3.40.50.150">
    <property type="entry name" value="Vaccinia Virus protein VP39"/>
    <property type="match status" value="1"/>
</dbReference>
<dbReference type="SUPFAM" id="SSF53335">
    <property type="entry name" value="S-adenosyl-L-methionine-dependent methyltransferases"/>
    <property type="match status" value="1"/>
</dbReference>
<evidence type="ECO:0000313" key="3">
    <source>
        <dbReference type="EMBL" id="HJD97862.1"/>
    </source>
</evidence>
<dbReference type="CDD" id="cd02440">
    <property type="entry name" value="AdoMet_MTases"/>
    <property type="match status" value="1"/>
</dbReference>